<protein>
    <submittedName>
        <fullName evidence="2">Division septum protein Blr</fullName>
    </submittedName>
</protein>
<keyword evidence="4" id="KW-1185">Reference proteome</keyword>
<organism evidence="2 5">
    <name type="scientific">Scandinavium lactucae</name>
    <dbReference type="NCBI Taxonomy" id="3095028"/>
    <lineage>
        <taxon>Bacteria</taxon>
        <taxon>Pseudomonadati</taxon>
        <taxon>Pseudomonadota</taxon>
        <taxon>Gammaproteobacteria</taxon>
        <taxon>Enterobacterales</taxon>
        <taxon>Enterobacteriaceae</taxon>
        <taxon>Scandinavium</taxon>
    </lineage>
</organism>
<gene>
    <name evidence="2" type="primary">blr</name>
    <name evidence="3" type="ORF">SIK69_17845</name>
    <name evidence="2" type="ORF">SIL20_21605</name>
</gene>
<sequence length="45" mass="5070">MSMVFNRIVELVGWIVLGVCFLLLIAAHHIDNYQPPEPPATAQHK</sequence>
<evidence type="ECO:0000256" key="1">
    <source>
        <dbReference type="SAM" id="Phobius"/>
    </source>
</evidence>
<dbReference type="Proteomes" id="UP001282336">
    <property type="component" value="Unassembled WGS sequence"/>
</dbReference>
<proteinExistence type="predicted"/>
<dbReference type="Proteomes" id="UP001275664">
    <property type="component" value="Unassembled WGS sequence"/>
</dbReference>
<evidence type="ECO:0000313" key="2">
    <source>
        <dbReference type="EMBL" id="MDX6034104.1"/>
    </source>
</evidence>
<name>A0AAJ2S931_9ENTR</name>
<evidence type="ECO:0000313" key="4">
    <source>
        <dbReference type="Proteomes" id="UP001275664"/>
    </source>
</evidence>
<evidence type="ECO:0000313" key="3">
    <source>
        <dbReference type="EMBL" id="MDX6042053.1"/>
    </source>
</evidence>
<keyword evidence="1" id="KW-0812">Transmembrane</keyword>
<dbReference type="RefSeq" id="WP_319630524.1">
    <property type="nucleotide sequence ID" value="NZ_JAWXRB010000045.1"/>
</dbReference>
<dbReference type="EMBL" id="JAWXRC010000042">
    <property type="protein sequence ID" value="MDX6034104.1"/>
    <property type="molecule type" value="Genomic_DNA"/>
</dbReference>
<reference evidence="2 4" key="1">
    <citation type="submission" date="2023-11" db="EMBL/GenBank/DDBJ databases">
        <title>Scandinavium wanjuensis sp. nov., isolated from lettuce South Korea.</title>
        <authorList>
            <person name="Park J."/>
            <person name="Park S."/>
            <person name="Oh K.K."/>
            <person name="Cho G.S."/>
            <person name="Franz C.M.A.P."/>
        </authorList>
    </citation>
    <scope>NUCLEOTIDE SEQUENCE</scope>
    <source>
        <strain evidence="2">V105_12</strain>
        <strain evidence="3 4">V105_6</strain>
    </source>
</reference>
<feature type="transmembrane region" description="Helical" evidence="1">
    <location>
        <begin position="12"/>
        <end position="30"/>
    </location>
</feature>
<keyword evidence="1" id="KW-0472">Membrane</keyword>
<dbReference type="Pfam" id="PF24673">
    <property type="entry name" value="Blr_divisome"/>
    <property type="match status" value="1"/>
</dbReference>
<evidence type="ECO:0000313" key="5">
    <source>
        <dbReference type="Proteomes" id="UP001282336"/>
    </source>
</evidence>
<keyword evidence="1" id="KW-1133">Transmembrane helix</keyword>
<dbReference type="InterPro" id="IPR049597">
    <property type="entry name" value="Blr-like"/>
</dbReference>
<comment type="caution">
    <text evidence="2">The sequence shown here is derived from an EMBL/GenBank/DDBJ whole genome shotgun (WGS) entry which is preliminary data.</text>
</comment>
<dbReference type="AlphaFoldDB" id="A0AAJ2S931"/>
<dbReference type="EMBL" id="JAWXRD010000040">
    <property type="protein sequence ID" value="MDX6042053.1"/>
    <property type="molecule type" value="Genomic_DNA"/>
</dbReference>
<accession>A0AAJ2S931</accession>
<dbReference type="NCBIfam" id="NF033231">
    <property type="entry name" value="small_Blr"/>
    <property type="match status" value="1"/>
</dbReference>